<dbReference type="Pfam" id="PF00108">
    <property type="entry name" value="Thiolase_N"/>
    <property type="match status" value="1"/>
</dbReference>
<organism evidence="4 5">
    <name type="scientific">Halobellus litoreus</name>
    <dbReference type="NCBI Taxonomy" id="755310"/>
    <lineage>
        <taxon>Archaea</taxon>
        <taxon>Methanobacteriati</taxon>
        <taxon>Methanobacteriota</taxon>
        <taxon>Stenosarchaea group</taxon>
        <taxon>Halobacteria</taxon>
        <taxon>Halobacteriales</taxon>
        <taxon>Haloferacaceae</taxon>
        <taxon>Halobellus</taxon>
    </lineage>
</organism>
<evidence type="ECO:0000259" key="2">
    <source>
        <dbReference type="Pfam" id="PF00108"/>
    </source>
</evidence>
<dbReference type="PIRSF" id="PIRSF000429">
    <property type="entry name" value="Ac-CoA_Ac_transf"/>
    <property type="match status" value="1"/>
</dbReference>
<dbReference type="PANTHER" id="PTHR42870">
    <property type="entry name" value="ACETYL-COA C-ACETYLTRANSFERASE"/>
    <property type="match status" value="1"/>
</dbReference>
<evidence type="ECO:0000313" key="5">
    <source>
        <dbReference type="Proteomes" id="UP001597092"/>
    </source>
</evidence>
<feature type="domain" description="Thiolase C-terminal" evidence="3">
    <location>
        <begin position="243"/>
        <end position="379"/>
    </location>
</feature>
<dbReference type="NCBIfam" id="NF006010">
    <property type="entry name" value="PRK08142.1"/>
    <property type="match status" value="1"/>
</dbReference>
<evidence type="ECO:0000256" key="1">
    <source>
        <dbReference type="ARBA" id="ARBA00023229"/>
    </source>
</evidence>
<dbReference type="SUPFAM" id="SSF53901">
    <property type="entry name" value="Thiolase-like"/>
    <property type="match status" value="1"/>
</dbReference>
<dbReference type="InterPro" id="IPR016039">
    <property type="entry name" value="Thiolase-like"/>
</dbReference>
<dbReference type="PANTHER" id="PTHR42870:SF1">
    <property type="entry name" value="NON-SPECIFIC LIPID-TRANSFER PROTEIN-LIKE 2"/>
    <property type="match status" value="1"/>
</dbReference>
<dbReference type="Gene3D" id="3.40.47.10">
    <property type="match status" value="1"/>
</dbReference>
<dbReference type="AlphaFoldDB" id="A0ABD6DY07"/>
<dbReference type="InterPro" id="IPR055140">
    <property type="entry name" value="Thiolase_C_2"/>
</dbReference>
<protein>
    <submittedName>
        <fullName evidence="4">Thiolase domain-containing protein</fullName>
    </submittedName>
</protein>
<dbReference type="Pfam" id="PF22691">
    <property type="entry name" value="Thiolase_C_1"/>
    <property type="match status" value="1"/>
</dbReference>
<dbReference type="EMBL" id="JBHUDP010000003">
    <property type="protein sequence ID" value="MFD1686177.1"/>
    <property type="molecule type" value="Genomic_DNA"/>
</dbReference>
<dbReference type="Proteomes" id="UP001597092">
    <property type="component" value="Unassembled WGS sequence"/>
</dbReference>
<gene>
    <name evidence="4" type="ORF">ACFSAS_11190</name>
</gene>
<name>A0ABD6DY07_9EURY</name>
<dbReference type="CDD" id="cd00829">
    <property type="entry name" value="SCP-x_thiolase"/>
    <property type="match status" value="1"/>
</dbReference>
<proteinExistence type="predicted"/>
<dbReference type="InterPro" id="IPR020616">
    <property type="entry name" value="Thiolase_N"/>
</dbReference>
<evidence type="ECO:0000313" key="4">
    <source>
        <dbReference type="EMBL" id="MFD1686177.1"/>
    </source>
</evidence>
<accession>A0ABD6DY07</accession>
<evidence type="ECO:0000259" key="3">
    <source>
        <dbReference type="Pfam" id="PF22691"/>
    </source>
</evidence>
<sequence length="391" mass="41252">MSTSSDATAYIAGAFEHPTREAPEKSIAQLHAEAAAGALEDAGLAAEDVDGYLTAGENYQVGRYPPLAMADYLGLDVSYFDSTDDGGSAYVNHVGEAASAIADGKCDVALVTLAGRMRTDERAHPEVEATILQENFESIYGAETLPQYALAARRHMHEYGTTAAQLAEIRVAASQHAQHNEHAMYRDPVTVEEVLDSRMVSDPLHLLDCCVISDGAGAFVVVSDSVRRQIDRECVEILGHAAAVDHHDAGRIDLTETAARKSGPRALSRAGVDHADVDYVSIYDSFTITVLQTLEDLGFCEKGEGGAFVEGGTLQAPHGALPFNTDGGGLCSNHPDRGGMTKVIEAVRQLRGEANAPVQVPDASVALAHGTGGYLGTRHAGSTAVLGRIGR</sequence>
<comment type="caution">
    <text evidence="4">The sequence shown here is derived from an EMBL/GenBank/DDBJ whole genome shotgun (WGS) entry which is preliminary data.</text>
</comment>
<dbReference type="RefSeq" id="WP_256308803.1">
    <property type="nucleotide sequence ID" value="NZ_JANHAW010000003.1"/>
</dbReference>
<dbReference type="GO" id="GO:0008299">
    <property type="term" value="P:isoprenoid biosynthetic process"/>
    <property type="evidence" value="ECO:0007669"/>
    <property type="project" value="UniProtKB-KW"/>
</dbReference>
<keyword evidence="5" id="KW-1185">Reference proteome</keyword>
<keyword evidence="1" id="KW-0414">Isoprene biosynthesis</keyword>
<reference evidence="4 5" key="1">
    <citation type="journal article" date="2019" name="Int. J. Syst. Evol. Microbiol.">
        <title>The Global Catalogue of Microorganisms (GCM) 10K type strain sequencing project: providing services to taxonomists for standard genome sequencing and annotation.</title>
        <authorList>
            <consortium name="The Broad Institute Genomics Platform"/>
            <consortium name="The Broad Institute Genome Sequencing Center for Infectious Disease"/>
            <person name="Wu L."/>
            <person name="Ma J."/>
        </authorList>
    </citation>
    <scope>NUCLEOTIDE SEQUENCE [LARGE SCALE GENOMIC DNA]</scope>
    <source>
        <strain evidence="4 5">CGMCC 1.10387</strain>
    </source>
</reference>
<feature type="domain" description="Thiolase N-terminal" evidence="2">
    <location>
        <begin position="24"/>
        <end position="224"/>
    </location>
</feature>
<dbReference type="InterPro" id="IPR002155">
    <property type="entry name" value="Thiolase"/>
</dbReference>